<feature type="domain" description="MrkD-like receptor binding" evidence="3">
    <location>
        <begin position="3"/>
        <end position="118"/>
    </location>
</feature>
<comment type="caution">
    <text evidence="4">The sequence shown here is derived from an EMBL/GenBank/DDBJ whole genome shotgun (WGS) entry which is preliminary data.</text>
</comment>
<dbReference type="Pfam" id="PF22003">
    <property type="entry name" value="MrkDrd"/>
    <property type="match status" value="1"/>
</dbReference>
<dbReference type="Pfam" id="PF00419">
    <property type="entry name" value="Fimbrial"/>
    <property type="match status" value="1"/>
</dbReference>
<dbReference type="InterPro" id="IPR036937">
    <property type="entry name" value="Adhesion_dom_fimbrial_sf"/>
</dbReference>
<evidence type="ECO:0000313" key="4">
    <source>
        <dbReference type="EMBL" id="MFC5472443.1"/>
    </source>
</evidence>
<keyword evidence="5" id="KW-1185">Reference proteome</keyword>
<dbReference type="PANTHER" id="PTHR33420">
    <property type="entry name" value="FIMBRIAL SUBUNIT ELFA-RELATED"/>
    <property type="match status" value="1"/>
</dbReference>
<dbReference type="InterPro" id="IPR000259">
    <property type="entry name" value="Adhesion_dom_fimbrial"/>
</dbReference>
<gene>
    <name evidence="4" type="ORF">ACFPM8_00580</name>
</gene>
<dbReference type="EMBL" id="JBHSMT010000004">
    <property type="protein sequence ID" value="MFC5472443.1"/>
    <property type="molecule type" value="Genomic_DNA"/>
</dbReference>
<dbReference type="RefSeq" id="WP_378994023.1">
    <property type="nucleotide sequence ID" value="NZ_JBHSMT010000004.1"/>
</dbReference>
<feature type="domain" description="Fimbrial-type adhesion" evidence="2">
    <location>
        <begin position="140"/>
        <end position="278"/>
    </location>
</feature>
<protein>
    <submittedName>
        <fullName evidence="4">Fimbrial protein</fullName>
    </submittedName>
</protein>
<dbReference type="PANTHER" id="PTHR33420:SF3">
    <property type="entry name" value="FIMBRIAL SUBUNIT ELFA"/>
    <property type="match status" value="1"/>
</dbReference>
<dbReference type="InterPro" id="IPR054160">
    <property type="entry name" value="MrkD_recept-bd"/>
</dbReference>
<reference evidence="5" key="1">
    <citation type="journal article" date="2019" name="Int. J. Syst. Evol. Microbiol.">
        <title>The Global Catalogue of Microorganisms (GCM) 10K type strain sequencing project: providing services to taxonomists for standard genome sequencing and annotation.</title>
        <authorList>
            <consortium name="The Broad Institute Genomics Platform"/>
            <consortium name="The Broad Institute Genome Sequencing Center for Infectious Disease"/>
            <person name="Wu L."/>
            <person name="Ma J."/>
        </authorList>
    </citation>
    <scope>NUCLEOTIDE SEQUENCE [LARGE SCALE GENOMIC DNA]</scope>
    <source>
        <strain evidence="5">JCM 17066</strain>
    </source>
</reference>
<accession>A0ABW0M343</accession>
<evidence type="ECO:0000259" key="3">
    <source>
        <dbReference type="Pfam" id="PF22003"/>
    </source>
</evidence>
<dbReference type="SUPFAM" id="SSF49401">
    <property type="entry name" value="Bacterial adhesins"/>
    <property type="match status" value="1"/>
</dbReference>
<organism evidence="4 5">
    <name type="scientific">Paraherbaspirillum soli</name>
    <dbReference type="NCBI Taxonomy" id="631222"/>
    <lineage>
        <taxon>Bacteria</taxon>
        <taxon>Pseudomonadati</taxon>
        <taxon>Pseudomonadota</taxon>
        <taxon>Betaproteobacteria</taxon>
        <taxon>Burkholderiales</taxon>
        <taxon>Oxalobacteraceae</taxon>
        <taxon>Paraherbaspirillum</taxon>
    </lineage>
</organism>
<evidence type="ECO:0000256" key="1">
    <source>
        <dbReference type="ARBA" id="ARBA00022729"/>
    </source>
</evidence>
<evidence type="ECO:0000259" key="2">
    <source>
        <dbReference type="Pfam" id="PF00419"/>
    </source>
</evidence>
<dbReference type="InterPro" id="IPR008966">
    <property type="entry name" value="Adhesion_dom_sf"/>
</dbReference>
<dbReference type="Proteomes" id="UP001596045">
    <property type="component" value="Unassembled WGS sequence"/>
</dbReference>
<sequence length="279" mass="28837">MPSNTAIDSVIATAYSGAWPTSIYAICRPGGSTTYNIVNMGPEIPVSRVYPTKLPGIGIRITSQQADGGSGFPAIDKVLNIFTSWPDPKSLAFTAGSNMKVELIKTGPFIRPGTAIEGVLAKQTLDSGEIASEVRSNRVEIKEASDCVVSAPSLTIDFGSFGPKTFIGDTGPAQPINFSVKCSGGSVASITATLSAFPDAGNANAIAINGTARGMAIQISDKESGKILQPNNLTSVLIKQAGTHGTPVDFQLNGTVVKNGRTLAAGPFGAIATINLMYN</sequence>
<dbReference type="InterPro" id="IPR050263">
    <property type="entry name" value="Bact_Fimbrial_Adh_Pro"/>
</dbReference>
<dbReference type="Gene3D" id="2.60.40.1090">
    <property type="entry name" value="Fimbrial-type adhesion domain"/>
    <property type="match status" value="1"/>
</dbReference>
<dbReference type="Gene3D" id="2.60.40.3310">
    <property type="match status" value="1"/>
</dbReference>
<keyword evidence="1" id="KW-0732">Signal</keyword>
<evidence type="ECO:0000313" key="5">
    <source>
        <dbReference type="Proteomes" id="UP001596045"/>
    </source>
</evidence>
<proteinExistence type="predicted"/>
<name>A0ABW0M343_9BURK</name>